<keyword evidence="6" id="KW-0997">Cell inner membrane</keyword>
<dbReference type="SUPFAM" id="SSF53448">
    <property type="entry name" value="Nucleotide-diphospho-sugar transferases"/>
    <property type="match status" value="1"/>
</dbReference>
<dbReference type="InterPro" id="IPR029044">
    <property type="entry name" value="Nucleotide-diphossugar_trans"/>
</dbReference>
<keyword evidence="11 12" id="KW-0472">Membrane</keyword>
<evidence type="ECO:0000256" key="2">
    <source>
        <dbReference type="ARBA" id="ARBA00005001"/>
    </source>
</evidence>
<evidence type="ECO:0000313" key="15">
    <source>
        <dbReference type="Proteomes" id="UP000036938"/>
    </source>
</evidence>
<feature type="transmembrane region" description="Helical" evidence="12">
    <location>
        <begin position="548"/>
        <end position="578"/>
    </location>
</feature>
<dbReference type="Gene3D" id="3.90.550.10">
    <property type="entry name" value="Spore Coat Polysaccharide Biosynthesis Protein SpsA, Chain A"/>
    <property type="match status" value="1"/>
</dbReference>
<dbReference type="GO" id="GO:0016758">
    <property type="term" value="F:hexosyltransferase activity"/>
    <property type="evidence" value="ECO:0007669"/>
    <property type="project" value="TreeGrafter"/>
</dbReference>
<dbReference type="NCBIfam" id="NF003958">
    <property type="entry name" value="PRK05454.2-1"/>
    <property type="match status" value="1"/>
</dbReference>
<feature type="transmembrane region" description="Helical" evidence="12">
    <location>
        <begin position="80"/>
        <end position="105"/>
    </location>
</feature>
<feature type="transmembrane region" description="Helical" evidence="12">
    <location>
        <begin position="394"/>
        <end position="417"/>
    </location>
</feature>
<dbReference type="EMBL" id="AQQZ01000007">
    <property type="protein sequence ID" value="KNG92784.1"/>
    <property type="molecule type" value="Genomic_DNA"/>
</dbReference>
<evidence type="ECO:0000256" key="7">
    <source>
        <dbReference type="ARBA" id="ARBA00022676"/>
    </source>
</evidence>
<evidence type="ECO:0000313" key="14">
    <source>
        <dbReference type="EMBL" id="KNG92784.1"/>
    </source>
</evidence>
<gene>
    <name evidence="14" type="ORF">ATO11_15015</name>
</gene>
<dbReference type="AlphaFoldDB" id="A0A0L1JLZ9"/>
<evidence type="ECO:0000256" key="12">
    <source>
        <dbReference type="SAM" id="Phobius"/>
    </source>
</evidence>
<comment type="subcellular location">
    <subcellularLocation>
        <location evidence="1">Cell inner membrane</location>
        <topology evidence="1">Multi-pass membrane protein</topology>
    </subcellularLocation>
</comment>
<reference evidence="14 15" key="1">
    <citation type="journal article" date="2015" name="Int. J. Syst. Evol. Microbiol.">
        <title>Aestuariivita atlantica sp. nov., isolated from deep sea sediment of the Atlantic Ocean.</title>
        <authorList>
            <person name="Li G."/>
            <person name="Lai Q."/>
            <person name="Du Y."/>
            <person name="Liu X."/>
            <person name="Sun F."/>
            <person name="Shao Z."/>
        </authorList>
    </citation>
    <scope>NUCLEOTIDE SEQUENCE [LARGE SCALE GENOMIC DNA]</scope>
    <source>
        <strain evidence="14 15">22II-S11-z3</strain>
    </source>
</reference>
<evidence type="ECO:0000256" key="3">
    <source>
        <dbReference type="ARBA" id="ARBA00009337"/>
    </source>
</evidence>
<dbReference type="PANTHER" id="PTHR43867:SF5">
    <property type="entry name" value="GLUCANS BIOSYNTHESIS GLUCOSYLTRANSFERASE H"/>
    <property type="match status" value="1"/>
</dbReference>
<dbReference type="Pfam" id="PF13632">
    <property type="entry name" value="Glyco_trans_2_3"/>
    <property type="match status" value="1"/>
</dbReference>
<dbReference type="GO" id="GO:0005886">
    <property type="term" value="C:plasma membrane"/>
    <property type="evidence" value="ECO:0007669"/>
    <property type="project" value="UniProtKB-SubCell"/>
</dbReference>
<keyword evidence="5" id="KW-1003">Cell membrane</keyword>
<comment type="similarity">
    <text evidence="3">Belongs to the glycosyltransferase 2 family. OpgH subfamily.</text>
</comment>
<evidence type="ECO:0000256" key="8">
    <source>
        <dbReference type="ARBA" id="ARBA00022679"/>
    </source>
</evidence>
<feature type="transmembrane region" description="Helical" evidence="12">
    <location>
        <begin position="441"/>
        <end position="459"/>
    </location>
</feature>
<evidence type="ECO:0000256" key="6">
    <source>
        <dbReference type="ARBA" id="ARBA00022519"/>
    </source>
</evidence>
<dbReference type="InterPro" id="IPR001173">
    <property type="entry name" value="Glyco_trans_2-like"/>
</dbReference>
<name>A0A0L1JLZ9_9RHOB</name>
<dbReference type="NCBIfam" id="NF003962">
    <property type="entry name" value="PRK05454.2-5"/>
    <property type="match status" value="1"/>
</dbReference>
<keyword evidence="7" id="KW-0328">Glycosyltransferase</keyword>
<keyword evidence="10 12" id="KW-1133">Transmembrane helix</keyword>
<dbReference type="OrthoDB" id="9775281at2"/>
<keyword evidence="9 12" id="KW-0812">Transmembrane</keyword>
<protein>
    <recommendedName>
        <fullName evidence="4">Glucans biosynthesis glucosyltransferase H</fullName>
    </recommendedName>
</protein>
<evidence type="ECO:0000256" key="9">
    <source>
        <dbReference type="ARBA" id="ARBA00022692"/>
    </source>
</evidence>
<dbReference type="PANTHER" id="PTHR43867">
    <property type="entry name" value="CELLULOSE SYNTHASE CATALYTIC SUBUNIT A [UDP-FORMING]"/>
    <property type="match status" value="1"/>
</dbReference>
<proteinExistence type="inferred from homology"/>
<dbReference type="Proteomes" id="UP000036938">
    <property type="component" value="Unassembled WGS sequence"/>
</dbReference>
<evidence type="ECO:0000256" key="4">
    <source>
        <dbReference type="ARBA" id="ARBA00020585"/>
    </source>
</evidence>
<accession>A0A0L1JLZ9</accession>
<dbReference type="PATRIC" id="fig|1317121.7.peg.3727"/>
<feature type="transmembrane region" description="Helical" evidence="12">
    <location>
        <begin position="480"/>
        <end position="502"/>
    </location>
</feature>
<evidence type="ECO:0000256" key="1">
    <source>
        <dbReference type="ARBA" id="ARBA00004429"/>
    </source>
</evidence>
<evidence type="ECO:0000259" key="13">
    <source>
        <dbReference type="Pfam" id="PF13632"/>
    </source>
</evidence>
<feature type="domain" description="Glycosyltransferase 2-like" evidence="13">
    <location>
        <begin position="223"/>
        <end position="415"/>
    </location>
</feature>
<evidence type="ECO:0000256" key="10">
    <source>
        <dbReference type="ARBA" id="ARBA00022989"/>
    </source>
</evidence>
<dbReference type="STRING" id="1317121.ATO11_15015"/>
<comment type="caution">
    <text evidence="14">The sequence shown here is derived from an EMBL/GenBank/DDBJ whole genome shotgun (WGS) entry which is preliminary data.</text>
</comment>
<sequence length="627" mass="68241">MDGVTAPLSTADVPPEAPLAQPVQALDRAEYDASAPGIVAAAQIWAWRAAIFLPALGTTAWMTGTFARWRADDGFAWLEWVLVGLVALTFFWICLAVSTATVGLVRLAMQRPAATDAQPDALRVALLVPIYHEDPAEVFGNAAAMMRALAEAGKAHAFELFILSDTQEPRLAGIERAAFAALRATLPNGPPVWYRRRARNTEKKSGNIADWTRRWGGAYDAMVVLDADSLMSAEALTRLADEMAADPSAGLIQSAPALIGSNTLFGRVQQFSSAICGALLAHGLASWTDSEGNYWGHNAILRTRAFAACAGLPAMPSLRGKGGLILSHDFVEAGLLRRAGWAVRFLPEIKGSYEEPPATLIDFALRDRRWCHGNLQHLMLLGTRGFHAVSRFHLLNGAVSYLLSPIWFILLVIWALLGNGDNSVIRYFSDDNPLYPEWPEMSGVSSLLILVFMYGMLLAPKVMGAASLWMTGMTPARLGGWAQFALSFVLEVAASILFAPIMMVQQLVAVLRCLTGVQPSWAPQARKGGSYGLWTVAKFHALETVSGWLLMLGMGLGVVSLWLLPIAISLAFAVPLSLASGIDLTRWRITRRWMATPEILDAPRIIRLARRSRAQFRAMLDQVTPAE</sequence>
<evidence type="ECO:0000256" key="11">
    <source>
        <dbReference type="ARBA" id="ARBA00023136"/>
    </source>
</evidence>
<dbReference type="InterPro" id="IPR050321">
    <property type="entry name" value="Glycosyltr_2/OpgH_subfam"/>
</dbReference>
<keyword evidence="8 14" id="KW-0808">Transferase</keyword>
<dbReference type="RefSeq" id="WP_050531727.1">
    <property type="nucleotide sequence ID" value="NZ_AQQZ01000007.1"/>
</dbReference>
<evidence type="ECO:0000256" key="5">
    <source>
        <dbReference type="ARBA" id="ARBA00022475"/>
    </source>
</evidence>
<organism evidence="14 15">
    <name type="scientific">Pseudaestuariivita atlantica</name>
    <dbReference type="NCBI Taxonomy" id="1317121"/>
    <lineage>
        <taxon>Bacteria</taxon>
        <taxon>Pseudomonadati</taxon>
        <taxon>Pseudomonadota</taxon>
        <taxon>Alphaproteobacteria</taxon>
        <taxon>Rhodobacterales</taxon>
        <taxon>Paracoccaceae</taxon>
        <taxon>Pseudaestuariivita</taxon>
    </lineage>
</organism>
<comment type="pathway">
    <text evidence="2">Glycan metabolism; osmoregulated periplasmic glucan (OPG) biosynthesis.</text>
</comment>
<keyword evidence="15" id="KW-1185">Reference proteome</keyword>